<dbReference type="EnsemblBacteria" id="ABL77565">
    <property type="protein sequence ID" value="ABL77565"/>
    <property type="gene ID" value="Tpen_0155"/>
</dbReference>
<evidence type="ECO:0000256" key="1">
    <source>
        <dbReference type="ARBA" id="ARBA00023267"/>
    </source>
</evidence>
<dbReference type="STRING" id="368408.Tpen_0155"/>
<proteinExistence type="predicted"/>
<dbReference type="HOGENOM" id="CLU_016733_5_2_2"/>
<dbReference type="CDD" id="cd06850">
    <property type="entry name" value="biotinyl_domain"/>
    <property type="match status" value="1"/>
</dbReference>
<dbReference type="PANTHER" id="PTHR45266:SF3">
    <property type="entry name" value="OXALOACETATE DECARBOXYLASE ALPHA CHAIN"/>
    <property type="match status" value="1"/>
</dbReference>
<dbReference type="EMBL" id="CP000505">
    <property type="protein sequence ID" value="ABL77565.1"/>
    <property type="molecule type" value="Genomic_DNA"/>
</dbReference>
<evidence type="ECO:0000313" key="4">
    <source>
        <dbReference type="Proteomes" id="UP000000641"/>
    </source>
</evidence>
<dbReference type="SUPFAM" id="SSF51230">
    <property type="entry name" value="Single hybrid motif"/>
    <property type="match status" value="1"/>
</dbReference>
<dbReference type="Pfam" id="PF00364">
    <property type="entry name" value="Biotin_lipoyl"/>
    <property type="match status" value="1"/>
</dbReference>
<dbReference type="Proteomes" id="UP000000641">
    <property type="component" value="Chromosome"/>
</dbReference>
<keyword evidence="1" id="KW-0092">Biotin</keyword>
<evidence type="ECO:0000313" key="3">
    <source>
        <dbReference type="EMBL" id="ABL77565.1"/>
    </source>
</evidence>
<protein>
    <submittedName>
        <fullName evidence="3">Biotin/lipoyl attachment domain-containing protein</fullName>
    </submittedName>
</protein>
<sequence>MEVEVPEGETPLGTVLSVLQTSLVKKVEAQPQSKEYVVAPITGRVSRILVKEGQRVEKGTTIATMEAMKTLIEVKSSMNGVVKEVLVAEGEVVKQGAPIARIAPRE</sequence>
<dbReference type="InterPro" id="IPR011053">
    <property type="entry name" value="Single_hybrid_motif"/>
</dbReference>
<dbReference type="PROSITE" id="PS00188">
    <property type="entry name" value="BIOTIN"/>
    <property type="match status" value="1"/>
</dbReference>
<name>A1RWI5_THEPD</name>
<dbReference type="PANTHER" id="PTHR45266">
    <property type="entry name" value="OXALOACETATE DECARBOXYLASE ALPHA CHAIN"/>
    <property type="match status" value="1"/>
</dbReference>
<accession>A1RWI5</accession>
<dbReference type="AlphaFoldDB" id="A1RWI5"/>
<dbReference type="eggNOG" id="arCOG02095">
    <property type="taxonomic scope" value="Archaea"/>
</dbReference>
<feature type="domain" description="Lipoyl-binding" evidence="2">
    <location>
        <begin position="25"/>
        <end position="103"/>
    </location>
</feature>
<dbReference type="KEGG" id="tpe:Tpen_0155"/>
<dbReference type="InterPro" id="IPR050709">
    <property type="entry name" value="Biotin_Carboxyl_Carrier/Decarb"/>
</dbReference>
<gene>
    <name evidence="3" type="ordered locus">Tpen_0155</name>
</gene>
<dbReference type="InterPro" id="IPR001882">
    <property type="entry name" value="Biotin_BS"/>
</dbReference>
<evidence type="ECO:0000259" key="2">
    <source>
        <dbReference type="PROSITE" id="PS50968"/>
    </source>
</evidence>
<keyword evidence="4" id="KW-1185">Reference proteome</keyword>
<reference evidence="4" key="1">
    <citation type="journal article" date="2008" name="J. Bacteriol.">
        <title>Genome sequence of Thermofilum pendens reveals an exceptional loss of biosynthetic pathways without genome reduction.</title>
        <authorList>
            <person name="Anderson I."/>
            <person name="Rodriguez J."/>
            <person name="Susanti D."/>
            <person name="Porat I."/>
            <person name="Reich C."/>
            <person name="Ulrich L.E."/>
            <person name="Elkins J.G."/>
            <person name="Mavromatis K."/>
            <person name="Lykidis A."/>
            <person name="Kim E."/>
            <person name="Thompson L.S."/>
            <person name="Nolan M."/>
            <person name="Land M."/>
            <person name="Copeland A."/>
            <person name="Lapidus A."/>
            <person name="Lucas S."/>
            <person name="Detter C."/>
            <person name="Zhulin I.B."/>
            <person name="Olsen G.J."/>
            <person name="Whitman W."/>
            <person name="Mukhopadhyay B."/>
            <person name="Bristow J."/>
            <person name="Kyrpides N."/>
        </authorList>
    </citation>
    <scope>NUCLEOTIDE SEQUENCE [LARGE SCALE GENOMIC DNA]</scope>
    <source>
        <strain evidence="4">DSM 2475 / Hrk 5</strain>
    </source>
</reference>
<dbReference type="Gene3D" id="2.40.50.100">
    <property type="match status" value="1"/>
</dbReference>
<dbReference type="PROSITE" id="PS50968">
    <property type="entry name" value="BIOTINYL_LIPOYL"/>
    <property type="match status" value="1"/>
</dbReference>
<organism evidence="3 4">
    <name type="scientific">Thermofilum pendens (strain DSM 2475 / Hrk 5)</name>
    <dbReference type="NCBI Taxonomy" id="368408"/>
    <lineage>
        <taxon>Archaea</taxon>
        <taxon>Thermoproteota</taxon>
        <taxon>Thermoprotei</taxon>
        <taxon>Thermofilales</taxon>
        <taxon>Thermofilaceae</taxon>
        <taxon>Thermofilum</taxon>
    </lineage>
</organism>
<dbReference type="InterPro" id="IPR000089">
    <property type="entry name" value="Biotin_lipoyl"/>
</dbReference>